<evidence type="ECO:0000256" key="4">
    <source>
        <dbReference type="ARBA" id="ARBA00023125"/>
    </source>
</evidence>
<dbReference type="InterPro" id="IPR039425">
    <property type="entry name" value="RNA_pol_sigma-70-like"/>
</dbReference>
<dbReference type="InterPro" id="IPR013324">
    <property type="entry name" value="RNA_pol_sigma_r3/r4-like"/>
</dbReference>
<evidence type="ECO:0000313" key="7">
    <source>
        <dbReference type="EMBL" id="SFE12815.1"/>
    </source>
</evidence>
<dbReference type="InterPro" id="IPR013325">
    <property type="entry name" value="RNA_pol_sigma_r2"/>
</dbReference>
<accession>A0A1I1XZF4</accession>
<evidence type="ECO:0000256" key="3">
    <source>
        <dbReference type="ARBA" id="ARBA00023082"/>
    </source>
</evidence>
<evidence type="ECO:0000313" key="8">
    <source>
        <dbReference type="Proteomes" id="UP000198589"/>
    </source>
</evidence>
<keyword evidence="2" id="KW-0805">Transcription regulation</keyword>
<evidence type="ECO:0000256" key="5">
    <source>
        <dbReference type="ARBA" id="ARBA00023163"/>
    </source>
</evidence>
<keyword evidence="3" id="KW-0731">Sigma factor</keyword>
<dbReference type="SUPFAM" id="SSF88946">
    <property type="entry name" value="Sigma2 domain of RNA polymerase sigma factors"/>
    <property type="match status" value="1"/>
</dbReference>
<name>A0A1I1XZF4_9ACTN</name>
<evidence type="ECO:0000259" key="6">
    <source>
        <dbReference type="Pfam" id="PF04542"/>
    </source>
</evidence>
<dbReference type="Gene3D" id="1.10.1740.10">
    <property type="match status" value="1"/>
</dbReference>
<dbReference type="GO" id="GO:0016987">
    <property type="term" value="F:sigma factor activity"/>
    <property type="evidence" value="ECO:0007669"/>
    <property type="project" value="UniProtKB-KW"/>
</dbReference>
<dbReference type="Pfam" id="PF04542">
    <property type="entry name" value="Sigma70_r2"/>
    <property type="match status" value="1"/>
</dbReference>
<dbReference type="SUPFAM" id="SSF88659">
    <property type="entry name" value="Sigma3 and sigma4 domains of RNA polymerase sigma factors"/>
    <property type="match status" value="1"/>
</dbReference>
<dbReference type="EMBL" id="FOND01000002">
    <property type="protein sequence ID" value="SFE12815.1"/>
    <property type="molecule type" value="Genomic_DNA"/>
</dbReference>
<dbReference type="Gene3D" id="1.10.10.10">
    <property type="entry name" value="Winged helix-like DNA-binding domain superfamily/Winged helix DNA-binding domain"/>
    <property type="match status" value="1"/>
</dbReference>
<protein>
    <submittedName>
        <fullName evidence="7">RNA polymerase sigma factor, sigma-70 family</fullName>
    </submittedName>
</protein>
<dbReference type="InterPro" id="IPR007627">
    <property type="entry name" value="RNA_pol_sigma70_r2"/>
</dbReference>
<dbReference type="GO" id="GO:0003677">
    <property type="term" value="F:DNA binding"/>
    <property type="evidence" value="ECO:0007669"/>
    <property type="project" value="UniProtKB-KW"/>
</dbReference>
<keyword evidence="8" id="KW-1185">Reference proteome</keyword>
<dbReference type="PANTHER" id="PTHR43133:SF8">
    <property type="entry name" value="RNA POLYMERASE SIGMA FACTOR HI_1459-RELATED"/>
    <property type="match status" value="1"/>
</dbReference>
<dbReference type="Proteomes" id="UP000198589">
    <property type="component" value="Unassembled WGS sequence"/>
</dbReference>
<reference evidence="8" key="1">
    <citation type="submission" date="2016-10" db="EMBL/GenBank/DDBJ databases">
        <authorList>
            <person name="Varghese N."/>
            <person name="Submissions S."/>
        </authorList>
    </citation>
    <scope>NUCLEOTIDE SEQUENCE [LARGE SCALE GENOMIC DNA]</scope>
    <source>
        <strain evidence="8">DSM 46838</strain>
    </source>
</reference>
<dbReference type="InterPro" id="IPR036388">
    <property type="entry name" value="WH-like_DNA-bd_sf"/>
</dbReference>
<keyword evidence="5" id="KW-0804">Transcription</keyword>
<proteinExistence type="inferred from homology"/>
<organism evidence="7 8">
    <name type="scientific">Blastococcus tunisiensis</name>
    <dbReference type="NCBI Taxonomy" id="1798228"/>
    <lineage>
        <taxon>Bacteria</taxon>
        <taxon>Bacillati</taxon>
        <taxon>Actinomycetota</taxon>
        <taxon>Actinomycetes</taxon>
        <taxon>Geodermatophilales</taxon>
        <taxon>Geodermatophilaceae</taxon>
        <taxon>Blastococcus</taxon>
    </lineage>
</organism>
<dbReference type="GO" id="GO:0006352">
    <property type="term" value="P:DNA-templated transcription initiation"/>
    <property type="evidence" value="ECO:0007669"/>
    <property type="project" value="InterPro"/>
</dbReference>
<dbReference type="OrthoDB" id="265863at2"/>
<dbReference type="InterPro" id="IPR014284">
    <property type="entry name" value="RNA_pol_sigma-70_dom"/>
</dbReference>
<sequence>MTVLAYAAAPTVPTPRRADAPVVDRRHLQALAAGDDAAWQTTVQRYGGLLRSAARVVLRSDADVDEAVQRTWVLLFRNAARIEDPRCLPGWLSTTARREALAVLRAQQRAVPSEDVADRVAPDDRDMATTLMEEELRRALDRAVETLPETQRRIVRALLREPESYDALSAELGIPRGSLGPLRGRAVKALRAQLEPSLR</sequence>
<dbReference type="PANTHER" id="PTHR43133">
    <property type="entry name" value="RNA POLYMERASE ECF-TYPE SIGMA FACTO"/>
    <property type="match status" value="1"/>
</dbReference>
<comment type="similarity">
    <text evidence="1">Belongs to the sigma-70 factor family. ECF subfamily.</text>
</comment>
<feature type="domain" description="RNA polymerase sigma-70 region 2" evidence="6">
    <location>
        <begin position="43"/>
        <end position="109"/>
    </location>
</feature>
<evidence type="ECO:0000256" key="1">
    <source>
        <dbReference type="ARBA" id="ARBA00010641"/>
    </source>
</evidence>
<dbReference type="AlphaFoldDB" id="A0A1I1XZF4"/>
<evidence type="ECO:0000256" key="2">
    <source>
        <dbReference type="ARBA" id="ARBA00023015"/>
    </source>
</evidence>
<gene>
    <name evidence="7" type="ORF">SAMN05216574_102222</name>
</gene>
<dbReference type="STRING" id="1798228.SAMN05216574_102222"/>
<keyword evidence="4" id="KW-0238">DNA-binding</keyword>
<dbReference type="NCBIfam" id="TIGR02937">
    <property type="entry name" value="sigma70-ECF"/>
    <property type="match status" value="1"/>
</dbReference>
<dbReference type="RefSeq" id="WP_092195396.1">
    <property type="nucleotide sequence ID" value="NZ_FOND01000002.1"/>
</dbReference>